<accession>A0A1E3J0I3</accession>
<dbReference type="PROSITE" id="PS00036">
    <property type="entry name" value="BZIP_BASIC"/>
    <property type="match status" value="1"/>
</dbReference>
<feature type="compositionally biased region" description="Low complexity" evidence="2">
    <location>
        <begin position="113"/>
        <end position="125"/>
    </location>
</feature>
<dbReference type="GeneID" id="30194392"/>
<dbReference type="OrthoDB" id="2597011at2759"/>
<dbReference type="RefSeq" id="XP_019030853.1">
    <property type="nucleotide sequence ID" value="XM_019177272.1"/>
</dbReference>
<dbReference type="SUPFAM" id="SSF57959">
    <property type="entry name" value="Leucine zipper domain"/>
    <property type="match status" value="1"/>
</dbReference>
<evidence type="ECO:0000313" key="4">
    <source>
        <dbReference type="EMBL" id="ODN94322.1"/>
    </source>
</evidence>
<sequence length="624" mass="68536">MPFSSTAPSTGISSTSPLATSTSSTLPLLLTRPLRTEHRWQPKKNNMSVSLHSLADAALADASERPSSHSRSRSSFALPPIADLLNPVTDSQSSAARSRPQTPTRQPLVKGWSPTTPSSQPRPSQVSAEQPAQAFTSQVPGEQAQVSFEYNVRRYKRGGSSRPSQPPAQTTRRHTAPVIPTTATCRTDLSCNDPAQNHGPSSAKGKEYPLQGVQLDKHYPELSIHGWHEDARRLLQPPLAFSPSYVQRDPSENAVRRSVSQGSYPFTPVESGVQVRVQHPRPCWPEPLPQLPCTYVPYHPYQQMPHHVPIIAEPQPRPRQRSYRFISQNEELANAARAGPLQASASQSCFGIERPAKRQEERKKVSASAPVSPRSKERPPLATAASSNPMTPVSSHEQRSNRWTRHASPRSSYPVRPVSPAQSTLSNASTILPIDGEPGLDMSSTTSSSGSEPFDGTDMDHDESDSDDDSDARDMGGKRKRTLQKMTSPTNSTLSTPAKRLLDSSQQGSTPTSSTYQDCSPESLAKRQRTSRTGRLYDGAIGPDGKPVKRSQGRNKEKRREQNAVAQKKFRWKKKQLTEKMATDLESANATIKDLEQRLEDSQGLVNKLQSELYVSQKTAEGCA</sequence>
<feature type="region of interest" description="Disordered" evidence="2">
    <location>
        <begin position="60"/>
        <end position="206"/>
    </location>
</feature>
<dbReference type="GO" id="GO:0003700">
    <property type="term" value="F:DNA-binding transcription factor activity"/>
    <property type="evidence" value="ECO:0007669"/>
    <property type="project" value="InterPro"/>
</dbReference>
<keyword evidence="5" id="KW-1185">Reference proteome</keyword>
<feature type="compositionally biased region" description="Low complexity" evidence="2">
    <location>
        <begin position="409"/>
        <end position="420"/>
    </location>
</feature>
<feature type="compositionally biased region" description="Low complexity" evidence="2">
    <location>
        <begin position="13"/>
        <end position="33"/>
    </location>
</feature>
<reference evidence="4 5" key="1">
    <citation type="submission" date="2016-06" db="EMBL/GenBank/DDBJ databases">
        <title>Evolution of pathogenesis and genome organization in the Tremellales.</title>
        <authorList>
            <person name="Cuomo C."/>
            <person name="Litvintseva A."/>
            <person name="Heitman J."/>
            <person name="Chen Y."/>
            <person name="Sun S."/>
            <person name="Springer D."/>
            <person name="Dromer F."/>
            <person name="Young S."/>
            <person name="Zeng Q."/>
            <person name="Chapman S."/>
            <person name="Gujja S."/>
            <person name="Saif S."/>
            <person name="Birren B."/>
        </authorList>
    </citation>
    <scope>NUCLEOTIDE SEQUENCE [LARGE SCALE GENOMIC DNA]</scope>
    <source>
        <strain evidence="4 5">CBS 7118</strain>
    </source>
</reference>
<proteinExistence type="predicted"/>
<feature type="domain" description="BZIP" evidence="3">
    <location>
        <begin position="558"/>
        <end position="573"/>
    </location>
</feature>
<feature type="compositionally biased region" description="Acidic residues" evidence="2">
    <location>
        <begin position="455"/>
        <end position="471"/>
    </location>
</feature>
<dbReference type="InterPro" id="IPR004827">
    <property type="entry name" value="bZIP"/>
</dbReference>
<protein>
    <recommendedName>
        <fullName evidence="3">BZIP domain-containing protein</fullName>
    </recommendedName>
</protein>
<evidence type="ECO:0000256" key="1">
    <source>
        <dbReference type="SAM" id="Coils"/>
    </source>
</evidence>
<feature type="region of interest" description="Disordered" evidence="2">
    <location>
        <begin position="1"/>
        <end position="47"/>
    </location>
</feature>
<feature type="compositionally biased region" description="Polar residues" evidence="2">
    <location>
        <begin position="88"/>
        <end position="105"/>
    </location>
</feature>
<keyword evidence="1" id="KW-0175">Coiled coil</keyword>
<feature type="coiled-coil region" evidence="1">
    <location>
        <begin position="578"/>
        <end position="612"/>
    </location>
</feature>
<evidence type="ECO:0000256" key="2">
    <source>
        <dbReference type="SAM" id="MobiDB-lite"/>
    </source>
</evidence>
<feature type="compositionally biased region" description="Basic and acidic residues" evidence="2">
    <location>
        <begin position="354"/>
        <end position="364"/>
    </location>
</feature>
<comment type="caution">
    <text evidence="4">The sequence shown here is derived from an EMBL/GenBank/DDBJ whole genome shotgun (WGS) entry which is preliminary data.</text>
</comment>
<feature type="compositionally biased region" description="Polar residues" evidence="2">
    <location>
        <begin position="126"/>
        <end position="148"/>
    </location>
</feature>
<feature type="compositionally biased region" description="Low complexity" evidence="2">
    <location>
        <begin position="504"/>
        <end position="517"/>
    </location>
</feature>
<dbReference type="AlphaFoldDB" id="A0A1E3J0I3"/>
<feature type="region of interest" description="Disordered" evidence="2">
    <location>
        <begin position="354"/>
        <end position="570"/>
    </location>
</feature>
<dbReference type="InterPro" id="IPR046347">
    <property type="entry name" value="bZIP_sf"/>
</dbReference>
<dbReference type="Proteomes" id="UP000094819">
    <property type="component" value="Unassembled WGS sequence"/>
</dbReference>
<dbReference type="Gene3D" id="1.20.5.170">
    <property type="match status" value="1"/>
</dbReference>
<organism evidence="4 5">
    <name type="scientific">Cryptococcus wingfieldii CBS 7118</name>
    <dbReference type="NCBI Taxonomy" id="1295528"/>
    <lineage>
        <taxon>Eukaryota</taxon>
        <taxon>Fungi</taxon>
        <taxon>Dikarya</taxon>
        <taxon>Basidiomycota</taxon>
        <taxon>Agaricomycotina</taxon>
        <taxon>Tremellomycetes</taxon>
        <taxon>Tremellales</taxon>
        <taxon>Cryptococcaceae</taxon>
        <taxon>Cryptococcus</taxon>
    </lineage>
</organism>
<name>A0A1E3J0I3_9TREE</name>
<gene>
    <name evidence="4" type="ORF">L198_05179</name>
</gene>
<feature type="compositionally biased region" description="Polar residues" evidence="2">
    <location>
        <begin position="484"/>
        <end position="496"/>
    </location>
</feature>
<feature type="compositionally biased region" description="Polar residues" evidence="2">
    <location>
        <begin position="1"/>
        <end position="12"/>
    </location>
</feature>
<feature type="compositionally biased region" description="Polar residues" evidence="2">
    <location>
        <begin position="384"/>
        <end position="395"/>
    </location>
</feature>
<feature type="compositionally biased region" description="Polar residues" evidence="2">
    <location>
        <begin position="161"/>
        <end position="170"/>
    </location>
</feature>
<feature type="compositionally biased region" description="Polar residues" evidence="2">
    <location>
        <begin position="421"/>
        <end position="430"/>
    </location>
</feature>
<feature type="compositionally biased region" description="Polar residues" evidence="2">
    <location>
        <begin position="181"/>
        <end position="200"/>
    </location>
</feature>
<evidence type="ECO:0000259" key="3">
    <source>
        <dbReference type="PROSITE" id="PS00036"/>
    </source>
</evidence>
<evidence type="ECO:0000313" key="5">
    <source>
        <dbReference type="Proteomes" id="UP000094819"/>
    </source>
</evidence>
<dbReference type="EMBL" id="AWGH01000015">
    <property type="protein sequence ID" value="ODN94322.1"/>
    <property type="molecule type" value="Genomic_DNA"/>
</dbReference>